<keyword evidence="3" id="KW-1185">Reference proteome</keyword>
<accession>A0A6I1GKK0</accession>
<comment type="caution">
    <text evidence="2">The sequence shown here is derived from an EMBL/GenBank/DDBJ whole genome shotgun (WGS) entry which is preliminary data.</text>
</comment>
<dbReference type="RefSeq" id="WP_152234644.1">
    <property type="nucleotide sequence ID" value="NZ_JBHSKZ010000023.1"/>
</dbReference>
<evidence type="ECO:0000256" key="1">
    <source>
        <dbReference type="SAM" id="MobiDB-lite"/>
    </source>
</evidence>
<dbReference type="AlphaFoldDB" id="A0A6I1GKK0"/>
<name>A0A6I1GKK0_9BIFI</name>
<gene>
    <name evidence="2" type="ORF">F7D09_1302</name>
</gene>
<feature type="region of interest" description="Disordered" evidence="1">
    <location>
        <begin position="94"/>
        <end position="126"/>
    </location>
</feature>
<feature type="compositionally biased region" description="Polar residues" evidence="1">
    <location>
        <begin position="101"/>
        <end position="113"/>
    </location>
</feature>
<proteinExistence type="predicted"/>
<reference evidence="2 3" key="1">
    <citation type="submission" date="2019-09" db="EMBL/GenBank/DDBJ databases">
        <title>Characterization of the phylogenetic diversity of two novel species belonging to the genus Bifidobacterium: Bifidobacterium cebidarum sp. nov. and Bifidobacterium leontopitheci sp. nov.</title>
        <authorList>
            <person name="Lugli G.A."/>
            <person name="Duranti S."/>
            <person name="Milani C."/>
            <person name="Turroni F."/>
            <person name="Ventura M."/>
        </authorList>
    </citation>
    <scope>NUCLEOTIDE SEQUENCE [LARGE SCALE GENOMIC DNA]</scope>
    <source>
        <strain evidence="2 3">LMG 31471</strain>
    </source>
</reference>
<organism evidence="2 3">
    <name type="scientific">Bifidobacterium leontopitheci</name>
    <dbReference type="NCBI Taxonomy" id="2650774"/>
    <lineage>
        <taxon>Bacteria</taxon>
        <taxon>Bacillati</taxon>
        <taxon>Actinomycetota</taxon>
        <taxon>Actinomycetes</taxon>
        <taxon>Bifidobacteriales</taxon>
        <taxon>Bifidobacteriaceae</taxon>
        <taxon>Bifidobacterium</taxon>
    </lineage>
</organism>
<protein>
    <submittedName>
        <fullName evidence="2">Uncharacterized protein</fullName>
    </submittedName>
</protein>
<evidence type="ECO:0000313" key="3">
    <source>
        <dbReference type="Proteomes" id="UP000441772"/>
    </source>
</evidence>
<dbReference type="EMBL" id="WBVT01000019">
    <property type="protein sequence ID" value="KAB7790166.1"/>
    <property type="molecule type" value="Genomic_DNA"/>
</dbReference>
<sequence>MGQINFDPDQARYLAGKLAAGAEGIASAPKINVTGGVRMSFTQQINKALHSVKTTANGNKGTYARWMQDYSDRMAQATTYQETFEEGVQMQLQAEQKKVEGTQQSYKPASSSSDKPKTIDRPVIDI</sequence>
<evidence type="ECO:0000313" key="2">
    <source>
        <dbReference type="EMBL" id="KAB7790166.1"/>
    </source>
</evidence>
<feature type="compositionally biased region" description="Basic and acidic residues" evidence="1">
    <location>
        <begin position="114"/>
        <end position="126"/>
    </location>
</feature>
<dbReference type="Proteomes" id="UP000441772">
    <property type="component" value="Unassembled WGS sequence"/>
</dbReference>